<reference evidence="1 2" key="1">
    <citation type="submission" date="2018-10" db="EMBL/GenBank/DDBJ databases">
        <authorList>
            <person name="Li J."/>
        </authorList>
    </citation>
    <scope>NUCLEOTIDE SEQUENCE [LARGE SCALE GENOMIC DNA]</scope>
    <source>
        <strain evidence="1 2">CCTCC AB209002</strain>
    </source>
</reference>
<name>A0A3L6ZM24_9MICO</name>
<gene>
    <name evidence="1" type="ORF">D9V29_12415</name>
</gene>
<dbReference type="Proteomes" id="UP000270299">
    <property type="component" value="Unassembled WGS sequence"/>
</dbReference>
<comment type="caution">
    <text evidence="1">The sequence shown here is derived from an EMBL/GenBank/DDBJ whole genome shotgun (WGS) entry which is preliminary data.</text>
</comment>
<evidence type="ECO:0000313" key="2">
    <source>
        <dbReference type="Proteomes" id="UP000270299"/>
    </source>
</evidence>
<dbReference type="AlphaFoldDB" id="A0A3L6ZM24"/>
<dbReference type="EMBL" id="RCUV01000017">
    <property type="protein sequence ID" value="RLP69056.1"/>
    <property type="molecule type" value="Genomic_DNA"/>
</dbReference>
<organism evidence="1 2">
    <name type="scientific">Mycetocola manganoxydans</name>
    <dbReference type="NCBI Taxonomy" id="699879"/>
    <lineage>
        <taxon>Bacteria</taxon>
        <taxon>Bacillati</taxon>
        <taxon>Actinomycetota</taxon>
        <taxon>Actinomycetes</taxon>
        <taxon>Micrococcales</taxon>
        <taxon>Microbacteriaceae</taxon>
        <taxon>Mycetocola</taxon>
    </lineage>
</organism>
<protein>
    <submittedName>
        <fullName evidence="1">Uncharacterized protein</fullName>
    </submittedName>
</protein>
<accession>A0A3L6ZM24</accession>
<evidence type="ECO:0000313" key="1">
    <source>
        <dbReference type="EMBL" id="RLP69056.1"/>
    </source>
</evidence>
<keyword evidence="2" id="KW-1185">Reference proteome</keyword>
<sequence>MYPHLRRAGKTPAKTIADLGFTTSRVLVSEADVGRVTDRRHAEQRLGAVLSAAQQRRVERATRIGS</sequence>
<proteinExistence type="predicted"/>